<dbReference type="Proteomes" id="UP001642409">
    <property type="component" value="Unassembled WGS sequence"/>
</dbReference>
<keyword evidence="3" id="KW-1185">Reference proteome</keyword>
<comment type="caution">
    <text evidence="1">The sequence shown here is derived from an EMBL/GenBank/DDBJ whole genome shotgun (WGS) entry which is preliminary data.</text>
</comment>
<dbReference type="EMBL" id="CATOUU010000522">
    <property type="protein sequence ID" value="CAI9932700.1"/>
    <property type="molecule type" value="Genomic_DNA"/>
</dbReference>
<protein>
    <submittedName>
        <fullName evidence="2">Hypothetical_protein</fullName>
    </submittedName>
</protein>
<gene>
    <name evidence="1" type="ORF">HINF_LOCUS20345</name>
    <name evidence="2" type="ORF">HINF_LOCUS70287</name>
</gene>
<name>A0AA86P6Y5_9EUKA</name>
<proteinExistence type="predicted"/>
<organism evidence="1">
    <name type="scientific">Hexamita inflata</name>
    <dbReference type="NCBI Taxonomy" id="28002"/>
    <lineage>
        <taxon>Eukaryota</taxon>
        <taxon>Metamonada</taxon>
        <taxon>Diplomonadida</taxon>
        <taxon>Hexamitidae</taxon>
        <taxon>Hexamitinae</taxon>
        <taxon>Hexamita</taxon>
    </lineage>
</organism>
<evidence type="ECO:0000313" key="1">
    <source>
        <dbReference type="EMBL" id="CAI9932700.1"/>
    </source>
</evidence>
<evidence type="ECO:0000313" key="2">
    <source>
        <dbReference type="EMBL" id="CAL6099868.1"/>
    </source>
</evidence>
<dbReference type="AlphaFoldDB" id="A0AA86P6Y5"/>
<evidence type="ECO:0000313" key="3">
    <source>
        <dbReference type="Proteomes" id="UP001642409"/>
    </source>
</evidence>
<reference evidence="2 3" key="2">
    <citation type="submission" date="2024-07" db="EMBL/GenBank/DDBJ databases">
        <authorList>
            <person name="Akdeniz Z."/>
        </authorList>
    </citation>
    <scope>NUCLEOTIDE SEQUENCE [LARGE SCALE GENOMIC DNA]</scope>
</reference>
<accession>A0AA86P6Y5</accession>
<sequence length="135" mass="15584">MKAPDKEFNFNFEPVDTPPIFKHSASIEKQSNFAKRKTMLPKYNFIGNEGKYSFKDTSECAQCVDPKQALQYFEKRKSMDSTSTSDQIEPKQSLIGDLVLKLPSIHEGHNEREAQIKMRALARSPMKKKITKRQE</sequence>
<dbReference type="EMBL" id="CAXDID020000524">
    <property type="protein sequence ID" value="CAL6099868.1"/>
    <property type="molecule type" value="Genomic_DNA"/>
</dbReference>
<reference evidence="1" key="1">
    <citation type="submission" date="2023-06" db="EMBL/GenBank/DDBJ databases">
        <authorList>
            <person name="Kurt Z."/>
        </authorList>
    </citation>
    <scope>NUCLEOTIDE SEQUENCE</scope>
</reference>